<accession>A0A9R0ZQA3</accession>
<organism evidence="5 6">
    <name type="scientific">Triticum turgidum subsp. durum</name>
    <name type="common">Durum wheat</name>
    <name type="synonym">Triticum durum</name>
    <dbReference type="NCBI Taxonomy" id="4567"/>
    <lineage>
        <taxon>Eukaryota</taxon>
        <taxon>Viridiplantae</taxon>
        <taxon>Streptophyta</taxon>
        <taxon>Embryophyta</taxon>
        <taxon>Tracheophyta</taxon>
        <taxon>Spermatophyta</taxon>
        <taxon>Magnoliopsida</taxon>
        <taxon>Liliopsida</taxon>
        <taxon>Poales</taxon>
        <taxon>Poaceae</taxon>
        <taxon>BOP clade</taxon>
        <taxon>Pooideae</taxon>
        <taxon>Triticodae</taxon>
        <taxon>Triticeae</taxon>
        <taxon>Triticinae</taxon>
        <taxon>Triticum</taxon>
    </lineage>
</organism>
<dbReference type="InterPro" id="IPR036388">
    <property type="entry name" value="WH-like_DNA-bd_sf"/>
</dbReference>
<feature type="domain" description="Disease resistance protein winged helix" evidence="4">
    <location>
        <begin position="253"/>
        <end position="299"/>
    </location>
</feature>
<dbReference type="GO" id="GO:0043531">
    <property type="term" value="F:ADP binding"/>
    <property type="evidence" value="ECO:0007669"/>
    <property type="project" value="InterPro"/>
</dbReference>
<evidence type="ECO:0008006" key="7">
    <source>
        <dbReference type="Google" id="ProtNLM"/>
    </source>
</evidence>
<evidence type="ECO:0000313" key="5">
    <source>
        <dbReference type="EMBL" id="VAI82100.1"/>
    </source>
</evidence>
<dbReference type="AlphaFoldDB" id="A0A9R0ZQA3"/>
<dbReference type="Gene3D" id="3.40.50.300">
    <property type="entry name" value="P-loop containing nucleotide triphosphate hydrolases"/>
    <property type="match status" value="1"/>
</dbReference>
<dbReference type="Gene3D" id="1.10.10.10">
    <property type="entry name" value="Winged helix-like DNA-binding domain superfamily/Winged helix DNA-binding domain"/>
    <property type="match status" value="1"/>
</dbReference>
<keyword evidence="1" id="KW-0677">Repeat</keyword>
<dbReference type="InterPro" id="IPR042197">
    <property type="entry name" value="Apaf_helical"/>
</dbReference>
<reference evidence="5 6" key="1">
    <citation type="submission" date="2017-09" db="EMBL/GenBank/DDBJ databases">
        <authorList>
            <consortium name="International Durum Wheat Genome Sequencing Consortium (IDWGSC)"/>
            <person name="Milanesi L."/>
        </authorList>
    </citation>
    <scope>NUCLEOTIDE SEQUENCE [LARGE SCALE GENOMIC DNA]</scope>
    <source>
        <strain evidence="6">cv. Svevo</strain>
    </source>
</reference>
<evidence type="ECO:0000256" key="2">
    <source>
        <dbReference type="ARBA" id="ARBA00022821"/>
    </source>
</evidence>
<dbReference type="Gene3D" id="1.10.8.430">
    <property type="entry name" value="Helical domain of apoptotic protease-activating factors"/>
    <property type="match status" value="1"/>
</dbReference>
<dbReference type="InterPro" id="IPR058922">
    <property type="entry name" value="WHD_DRP"/>
</dbReference>
<dbReference type="PANTHER" id="PTHR23155:SF1095">
    <property type="entry name" value="OS05G0250700 PROTEIN"/>
    <property type="match status" value="1"/>
</dbReference>
<dbReference type="Gramene" id="TRITD7Av1G279970.9">
    <property type="protein sequence ID" value="TRITD7Av1G279970.9"/>
    <property type="gene ID" value="TRITD7Av1G279970"/>
</dbReference>
<gene>
    <name evidence="5" type="ORF">TRITD_7Av1G279970</name>
</gene>
<dbReference type="PANTHER" id="PTHR23155">
    <property type="entry name" value="DISEASE RESISTANCE PROTEIN RP"/>
    <property type="match status" value="1"/>
</dbReference>
<keyword evidence="6" id="KW-1185">Reference proteome</keyword>
<feature type="domain" description="NB-ARC" evidence="3">
    <location>
        <begin position="8"/>
        <end position="163"/>
    </location>
</feature>
<protein>
    <recommendedName>
        <fullName evidence="7">NB-ARC domain-containing protein</fullName>
    </recommendedName>
</protein>
<name>A0A9R0ZQA3_TRITD</name>
<sequence length="304" mass="33805">METGKDVNNDIMVVAIVGVGGIGKTTLAQKVFNDDAIQGGFSKKIWLSVNQNFSEVELLRRAIIGAGGNAKLAGNAKDALHRALMQALKDHKTLLVMDDVWDKGAWLGVLKIPLANAAASGSRVLITTREGRVAQGVKAIQPYHHVDTLAPDDAWSLLKKQVRSSGIDEDQISMLKDIGLKIIQKCGCLPIAVKVMGGLLRERGGLRRDWQQVFDDSKWSTTKMPDELNHTVYLSYVYMPSYLKQCFLYYSLLPKSRNFTMDEVVAMWISEGFIHGNSNHLEELGTNYYKELISRNLIEPDKAI</sequence>
<evidence type="ECO:0000256" key="1">
    <source>
        <dbReference type="ARBA" id="ARBA00022737"/>
    </source>
</evidence>
<dbReference type="Proteomes" id="UP000324705">
    <property type="component" value="Chromosome 7A"/>
</dbReference>
<dbReference type="Pfam" id="PF00931">
    <property type="entry name" value="NB-ARC"/>
    <property type="match status" value="1"/>
</dbReference>
<keyword evidence="2" id="KW-0611">Plant defense</keyword>
<evidence type="ECO:0000259" key="4">
    <source>
        <dbReference type="Pfam" id="PF23559"/>
    </source>
</evidence>
<dbReference type="SUPFAM" id="SSF52540">
    <property type="entry name" value="P-loop containing nucleoside triphosphate hydrolases"/>
    <property type="match status" value="1"/>
</dbReference>
<dbReference type="InterPro" id="IPR027417">
    <property type="entry name" value="P-loop_NTPase"/>
</dbReference>
<dbReference type="InterPro" id="IPR044974">
    <property type="entry name" value="Disease_R_plants"/>
</dbReference>
<evidence type="ECO:0000259" key="3">
    <source>
        <dbReference type="Pfam" id="PF00931"/>
    </source>
</evidence>
<dbReference type="GO" id="GO:0098542">
    <property type="term" value="P:defense response to other organism"/>
    <property type="evidence" value="ECO:0007669"/>
    <property type="project" value="TreeGrafter"/>
</dbReference>
<dbReference type="InterPro" id="IPR002182">
    <property type="entry name" value="NB-ARC"/>
</dbReference>
<dbReference type="Pfam" id="PF23559">
    <property type="entry name" value="WHD_DRP"/>
    <property type="match status" value="1"/>
</dbReference>
<proteinExistence type="predicted"/>
<dbReference type="PRINTS" id="PR00364">
    <property type="entry name" value="DISEASERSIST"/>
</dbReference>
<evidence type="ECO:0000313" key="6">
    <source>
        <dbReference type="Proteomes" id="UP000324705"/>
    </source>
</evidence>
<dbReference type="EMBL" id="LT934123">
    <property type="protein sequence ID" value="VAI82100.1"/>
    <property type="molecule type" value="Genomic_DNA"/>
</dbReference>